<evidence type="ECO:0000313" key="3">
    <source>
        <dbReference type="EMBL" id="BCS97226.1"/>
    </source>
</evidence>
<dbReference type="RefSeq" id="WP_236888649.1">
    <property type="nucleotide sequence ID" value="NZ_AP024488.1"/>
</dbReference>
<organism evidence="3 4">
    <name type="scientific">Desulfoluna limicola</name>
    <dbReference type="NCBI Taxonomy" id="2810562"/>
    <lineage>
        <taxon>Bacteria</taxon>
        <taxon>Pseudomonadati</taxon>
        <taxon>Thermodesulfobacteriota</taxon>
        <taxon>Desulfobacteria</taxon>
        <taxon>Desulfobacterales</taxon>
        <taxon>Desulfolunaceae</taxon>
        <taxon>Desulfoluna</taxon>
    </lineage>
</organism>
<dbReference type="EMBL" id="AP024488">
    <property type="protein sequence ID" value="BCS97226.1"/>
    <property type="molecule type" value="Genomic_DNA"/>
</dbReference>
<sequence length="142" mass="16207">MKDLLSIYPVVIDIPISWGDMDAFQHVNNTVYFKFFESARIAYFEKLHVMDVMSTTGVGPILAATKCRFKIPLTYPDTVSVGAKVDAIEQERFIMTYAVISHRHKKIAATGEGEIVTFNYQRNQKAPVPDEVRHRILDLEKT</sequence>
<keyword evidence="2" id="KW-0378">Hydrolase</keyword>
<protein>
    <submittedName>
        <fullName evidence="3">Thioesterase</fullName>
    </submittedName>
</protein>
<dbReference type="Gene3D" id="3.10.129.10">
    <property type="entry name" value="Hotdog Thioesterase"/>
    <property type="match status" value="1"/>
</dbReference>
<evidence type="ECO:0000256" key="1">
    <source>
        <dbReference type="ARBA" id="ARBA00005953"/>
    </source>
</evidence>
<reference evidence="3 4" key="1">
    <citation type="submission" date="2021-02" db="EMBL/GenBank/DDBJ databases">
        <title>Complete genome of Desulfoluna sp. strain ASN36.</title>
        <authorList>
            <person name="Takahashi A."/>
            <person name="Kojima H."/>
            <person name="Fukui M."/>
        </authorList>
    </citation>
    <scope>NUCLEOTIDE SEQUENCE [LARGE SCALE GENOMIC DNA]</scope>
    <source>
        <strain evidence="3 4">ASN36</strain>
    </source>
</reference>
<evidence type="ECO:0000256" key="2">
    <source>
        <dbReference type="ARBA" id="ARBA00022801"/>
    </source>
</evidence>
<dbReference type="Proteomes" id="UP001320148">
    <property type="component" value="Chromosome"/>
</dbReference>
<proteinExistence type="inferred from homology"/>
<name>A0ABM7PJG9_9BACT</name>
<dbReference type="CDD" id="cd00586">
    <property type="entry name" value="4HBT"/>
    <property type="match status" value="1"/>
</dbReference>
<dbReference type="InterPro" id="IPR050563">
    <property type="entry name" value="4-hydroxybenzoyl-CoA_TE"/>
</dbReference>
<gene>
    <name evidence="3" type="ORF">DSLASN_28580</name>
</gene>
<comment type="similarity">
    <text evidence="1">Belongs to the 4-hydroxybenzoyl-CoA thioesterase family.</text>
</comment>
<dbReference type="PANTHER" id="PTHR31793:SF27">
    <property type="entry name" value="NOVEL THIOESTERASE SUPERFAMILY DOMAIN AND SAPOSIN A-TYPE DOMAIN CONTAINING PROTEIN (0610012H03RIK)"/>
    <property type="match status" value="1"/>
</dbReference>
<dbReference type="Pfam" id="PF13279">
    <property type="entry name" value="4HBT_2"/>
    <property type="match status" value="1"/>
</dbReference>
<dbReference type="InterPro" id="IPR029069">
    <property type="entry name" value="HotDog_dom_sf"/>
</dbReference>
<accession>A0ABM7PJG9</accession>
<evidence type="ECO:0000313" key="4">
    <source>
        <dbReference type="Proteomes" id="UP001320148"/>
    </source>
</evidence>
<dbReference type="SUPFAM" id="SSF54637">
    <property type="entry name" value="Thioesterase/thiol ester dehydrase-isomerase"/>
    <property type="match status" value="1"/>
</dbReference>
<keyword evidence="4" id="KW-1185">Reference proteome</keyword>
<dbReference type="PANTHER" id="PTHR31793">
    <property type="entry name" value="4-HYDROXYBENZOYL-COA THIOESTERASE FAMILY MEMBER"/>
    <property type="match status" value="1"/>
</dbReference>